<dbReference type="Pfam" id="PF00175">
    <property type="entry name" value="NAD_binding_1"/>
    <property type="match status" value="1"/>
</dbReference>
<evidence type="ECO:0000256" key="8">
    <source>
        <dbReference type="ARBA" id="ARBA00023014"/>
    </source>
</evidence>
<dbReference type="InterPro" id="IPR012675">
    <property type="entry name" value="Beta-grasp_dom_sf"/>
</dbReference>
<dbReference type="Gene3D" id="3.10.20.30">
    <property type="match status" value="1"/>
</dbReference>
<dbReference type="InterPro" id="IPR008333">
    <property type="entry name" value="Cbr1-like_FAD-bd_dom"/>
</dbReference>
<dbReference type="InterPro" id="IPR039261">
    <property type="entry name" value="FNR_nucleotide-bd"/>
</dbReference>
<dbReference type="Gene3D" id="2.40.30.10">
    <property type="entry name" value="Translation factors"/>
    <property type="match status" value="1"/>
</dbReference>
<organism evidence="11 12">
    <name type="scientific">Pedobacter cryoconitis</name>
    <dbReference type="NCBI Taxonomy" id="188932"/>
    <lineage>
        <taxon>Bacteria</taxon>
        <taxon>Pseudomonadati</taxon>
        <taxon>Bacteroidota</taxon>
        <taxon>Sphingobacteriia</taxon>
        <taxon>Sphingobacteriales</taxon>
        <taxon>Sphingobacteriaceae</taxon>
        <taxon>Pedobacter</taxon>
    </lineage>
</organism>
<feature type="domain" description="FAD-binding FR-type" evidence="10">
    <location>
        <begin position="1"/>
        <end position="104"/>
    </location>
</feature>
<dbReference type="Pfam" id="PF00970">
    <property type="entry name" value="FAD_binding_6"/>
    <property type="match status" value="1"/>
</dbReference>
<dbReference type="InterPro" id="IPR017938">
    <property type="entry name" value="Riboflavin_synthase-like_b-brl"/>
</dbReference>
<feature type="domain" description="2Fe-2S ferredoxin-type" evidence="9">
    <location>
        <begin position="258"/>
        <end position="344"/>
    </location>
</feature>
<protein>
    <submittedName>
        <fullName evidence="11">Ring-1,2-phenylacetyl-CoA epoxidase subunit PaaE</fullName>
    </submittedName>
</protein>
<dbReference type="SUPFAM" id="SSF52343">
    <property type="entry name" value="Ferredoxin reductase-like, C-terminal NADP-linked domain"/>
    <property type="match status" value="1"/>
</dbReference>
<dbReference type="Pfam" id="PF00111">
    <property type="entry name" value="Fer2"/>
    <property type="match status" value="1"/>
</dbReference>
<dbReference type="CDD" id="cd00207">
    <property type="entry name" value="fer2"/>
    <property type="match status" value="1"/>
</dbReference>
<name>A0A7X0MKB9_9SPHI</name>
<comment type="caution">
    <text evidence="11">The sequence shown here is derived from an EMBL/GenBank/DDBJ whole genome shotgun (WGS) entry which is preliminary data.</text>
</comment>
<proteinExistence type="predicted"/>
<accession>A0A7X0MKB9</accession>
<evidence type="ECO:0000256" key="3">
    <source>
        <dbReference type="ARBA" id="ARBA00022714"/>
    </source>
</evidence>
<dbReference type="SUPFAM" id="SSF54292">
    <property type="entry name" value="2Fe-2S ferredoxin-like"/>
    <property type="match status" value="1"/>
</dbReference>
<gene>
    <name evidence="11" type="ORF">HDF25_004576</name>
</gene>
<dbReference type="InterPro" id="IPR036010">
    <property type="entry name" value="2Fe-2S_ferredoxin-like_sf"/>
</dbReference>
<comment type="cofactor">
    <cofactor evidence="1">
        <name>FAD</name>
        <dbReference type="ChEBI" id="CHEBI:57692"/>
    </cofactor>
</comment>
<keyword evidence="4" id="KW-0479">Metal-binding</keyword>
<dbReference type="RefSeq" id="WP_184628645.1">
    <property type="nucleotide sequence ID" value="NZ_JACHCC010000013.1"/>
</dbReference>
<sequence>MVTYTLKVIDKINETQDTVTVCFKQPALRKIKYKAGQYLTLIFRINGRRYLRPYSFSSAPVIDTTLDVTVKRIHNGIVSNHIHDVVKVGDSIEVLSPMGDFIYENNEADVSQIFLWGVGSGITPLISLTKYVLAEYPDIRINLVYGNRNHESTIFSNLINELLIKHPERFKVWYFHTLLSVTDASPFLVQGRINKKSVFNVMKGIIAEQSQHYICGPLGLKDSVKEALSELNVPNSRVLSEDFELIRDPGDFNDVQTQSVNLKFENQEYILEVVKGKSILECALDAGIELPYSCQTGNCNTCKAKLKNGDLKMIGLSQERTDLLSDEYLLCCSHPLTKGVSLEV</sequence>
<dbReference type="CDD" id="cd06214">
    <property type="entry name" value="PA_degradation_oxidoreductase_like"/>
    <property type="match status" value="1"/>
</dbReference>
<evidence type="ECO:0000313" key="12">
    <source>
        <dbReference type="Proteomes" id="UP000521017"/>
    </source>
</evidence>
<keyword evidence="7" id="KW-0408">Iron</keyword>
<dbReference type="Gene3D" id="3.40.50.80">
    <property type="entry name" value="Nucleotide-binding domain of ferredoxin-NADP reductase (FNR) module"/>
    <property type="match status" value="1"/>
</dbReference>
<dbReference type="InterPro" id="IPR017927">
    <property type="entry name" value="FAD-bd_FR_type"/>
</dbReference>
<keyword evidence="8" id="KW-0411">Iron-sulfur</keyword>
<evidence type="ECO:0000256" key="2">
    <source>
        <dbReference type="ARBA" id="ARBA00022630"/>
    </source>
</evidence>
<dbReference type="InterPro" id="IPR001433">
    <property type="entry name" value="OxRdtase_FAD/NAD-bd"/>
</dbReference>
<dbReference type="InterPro" id="IPR050415">
    <property type="entry name" value="MRET"/>
</dbReference>
<evidence type="ECO:0000259" key="9">
    <source>
        <dbReference type="PROSITE" id="PS51085"/>
    </source>
</evidence>
<keyword evidence="2" id="KW-0285">Flavoprotein</keyword>
<dbReference type="GO" id="GO:0016491">
    <property type="term" value="F:oxidoreductase activity"/>
    <property type="evidence" value="ECO:0007669"/>
    <property type="project" value="UniProtKB-KW"/>
</dbReference>
<dbReference type="GO" id="GO:0051537">
    <property type="term" value="F:2 iron, 2 sulfur cluster binding"/>
    <property type="evidence" value="ECO:0007669"/>
    <property type="project" value="UniProtKB-KW"/>
</dbReference>
<dbReference type="PANTHER" id="PTHR47354">
    <property type="entry name" value="NADH OXIDOREDUCTASE HCR"/>
    <property type="match status" value="1"/>
</dbReference>
<evidence type="ECO:0000256" key="7">
    <source>
        <dbReference type="ARBA" id="ARBA00023004"/>
    </source>
</evidence>
<keyword evidence="3" id="KW-0001">2Fe-2S</keyword>
<dbReference type="PROSITE" id="PS51085">
    <property type="entry name" value="2FE2S_FER_2"/>
    <property type="match status" value="1"/>
</dbReference>
<evidence type="ECO:0000256" key="1">
    <source>
        <dbReference type="ARBA" id="ARBA00001974"/>
    </source>
</evidence>
<dbReference type="SUPFAM" id="SSF63380">
    <property type="entry name" value="Riboflavin synthase domain-like"/>
    <property type="match status" value="1"/>
</dbReference>
<evidence type="ECO:0000256" key="4">
    <source>
        <dbReference type="ARBA" id="ARBA00022723"/>
    </source>
</evidence>
<dbReference type="EMBL" id="JACHCC010000013">
    <property type="protein sequence ID" value="MBB6502397.1"/>
    <property type="molecule type" value="Genomic_DNA"/>
</dbReference>
<dbReference type="PANTHER" id="PTHR47354:SF8">
    <property type="entry name" value="1,2-PHENYLACETYL-COA EPOXIDASE, SUBUNIT E"/>
    <property type="match status" value="1"/>
</dbReference>
<dbReference type="PROSITE" id="PS51384">
    <property type="entry name" value="FAD_FR"/>
    <property type="match status" value="1"/>
</dbReference>
<reference evidence="11 12" key="1">
    <citation type="submission" date="2020-08" db="EMBL/GenBank/DDBJ databases">
        <title>Genomic Encyclopedia of Type Strains, Phase IV (KMG-V): Genome sequencing to study the core and pangenomes of soil and plant-associated prokaryotes.</title>
        <authorList>
            <person name="Whitman W."/>
        </authorList>
    </citation>
    <scope>NUCLEOTIDE SEQUENCE [LARGE SCALE GENOMIC DNA]</scope>
    <source>
        <strain evidence="11 12">M2T3</strain>
    </source>
</reference>
<evidence type="ECO:0000259" key="10">
    <source>
        <dbReference type="PROSITE" id="PS51384"/>
    </source>
</evidence>
<keyword evidence="6" id="KW-0560">Oxidoreductase</keyword>
<evidence type="ECO:0000256" key="6">
    <source>
        <dbReference type="ARBA" id="ARBA00023002"/>
    </source>
</evidence>
<dbReference type="GO" id="GO:0046872">
    <property type="term" value="F:metal ion binding"/>
    <property type="evidence" value="ECO:0007669"/>
    <property type="project" value="UniProtKB-KW"/>
</dbReference>
<keyword evidence="5" id="KW-0274">FAD</keyword>
<dbReference type="InterPro" id="IPR001041">
    <property type="entry name" value="2Fe-2S_ferredoxin-type"/>
</dbReference>
<evidence type="ECO:0000313" key="11">
    <source>
        <dbReference type="EMBL" id="MBB6502397.1"/>
    </source>
</evidence>
<dbReference type="AlphaFoldDB" id="A0A7X0MKB9"/>
<dbReference type="Proteomes" id="UP000521017">
    <property type="component" value="Unassembled WGS sequence"/>
</dbReference>
<evidence type="ECO:0000256" key="5">
    <source>
        <dbReference type="ARBA" id="ARBA00022827"/>
    </source>
</evidence>
<dbReference type="GO" id="GO:0050660">
    <property type="term" value="F:flavin adenine dinucleotide binding"/>
    <property type="evidence" value="ECO:0007669"/>
    <property type="project" value="TreeGrafter"/>
</dbReference>